<dbReference type="Pfam" id="PF02770">
    <property type="entry name" value="Acyl-CoA_dh_M"/>
    <property type="match status" value="1"/>
</dbReference>
<dbReference type="PANTHER" id="PTHR43884">
    <property type="entry name" value="ACYL-COA DEHYDROGENASE"/>
    <property type="match status" value="1"/>
</dbReference>
<dbReference type="Gene3D" id="2.40.110.10">
    <property type="entry name" value="Butyryl-CoA Dehydrogenase, subunit A, domain 2"/>
    <property type="match status" value="1"/>
</dbReference>
<evidence type="ECO:0000256" key="5">
    <source>
        <dbReference type="ARBA" id="ARBA00023002"/>
    </source>
</evidence>
<dbReference type="FunFam" id="1.20.140.10:FF:000001">
    <property type="entry name" value="Acyl-CoA dehydrogenase"/>
    <property type="match status" value="1"/>
</dbReference>
<feature type="domain" description="Acyl-CoA dehydrogenase/oxidase N-terminal" evidence="9">
    <location>
        <begin position="14"/>
        <end position="122"/>
    </location>
</feature>
<dbReference type="EMBL" id="MT631614">
    <property type="protein sequence ID" value="QNO55420.1"/>
    <property type="molecule type" value="Genomic_DNA"/>
</dbReference>
<dbReference type="InterPro" id="IPR009100">
    <property type="entry name" value="AcylCoA_DH/oxidase_NM_dom_sf"/>
</dbReference>
<keyword evidence="3 6" id="KW-0285">Flavoprotein</keyword>
<evidence type="ECO:0000256" key="3">
    <source>
        <dbReference type="ARBA" id="ARBA00022630"/>
    </source>
</evidence>
<dbReference type="Pfam" id="PF00441">
    <property type="entry name" value="Acyl-CoA_dh_1"/>
    <property type="match status" value="1"/>
</dbReference>
<dbReference type="InterPro" id="IPR009075">
    <property type="entry name" value="AcylCo_DH/oxidase_C"/>
</dbReference>
<comment type="cofactor">
    <cofactor evidence="1 6">
        <name>FAD</name>
        <dbReference type="ChEBI" id="CHEBI:57692"/>
    </cofactor>
</comment>
<dbReference type="Gene3D" id="1.10.540.10">
    <property type="entry name" value="Acyl-CoA dehydrogenase/oxidase, N-terminal domain"/>
    <property type="match status" value="1"/>
</dbReference>
<dbReference type="InterPro" id="IPR006091">
    <property type="entry name" value="Acyl-CoA_Oxase/DH_mid-dom"/>
</dbReference>
<protein>
    <submittedName>
        <fullName evidence="10">Crotonobetainyl-CoA reductase</fullName>
        <ecNumber evidence="10">1.3.8.13</ecNumber>
    </submittedName>
</protein>
<proteinExistence type="inferred from homology"/>
<dbReference type="GO" id="GO:0050660">
    <property type="term" value="F:flavin adenine dinucleotide binding"/>
    <property type="evidence" value="ECO:0007669"/>
    <property type="project" value="InterPro"/>
</dbReference>
<sequence length="394" mass="43839">MKMQNKEEILFSAAENEFRESLRAFLEGVDAKKIEREIYERDFYPRELYGKLGDAGFLAPVLPVEYSGRGKLVYEAILAEELGAACVPLAWIHSTSSYAYATIARYGNEEQKSEYLPAMKSGAKIGAIAITEPGAGSDVMHIKTSAEQKGDEYLICGEKRNITNGSKADVLLVWAITNPEVDPARGMSVFIVESDTKGFEVKRDFKLLGGFPGTVNSYLRFDDVRIPRKNMLGGENEGARVMFDELSIERVLYAAMLVGEARPILELAVDYSRDREQFGTAISRFEGISFKIADMATKLEAAKLMVYHTVRLIDAGFEAEQESAMAKLLASEAFYEVAHNTVQILGGRGLADEYPAEWAFRMARLSMIPAGTNEIMRFIIQREVYKGYKGKKGG</sequence>
<dbReference type="EC" id="1.3.8.13" evidence="10"/>
<evidence type="ECO:0000313" key="10">
    <source>
        <dbReference type="EMBL" id="QNO55420.1"/>
    </source>
</evidence>
<comment type="similarity">
    <text evidence="2 6">Belongs to the acyl-CoA dehydrogenase family.</text>
</comment>
<keyword evidence="5 6" id="KW-0560">Oxidoreductase</keyword>
<evidence type="ECO:0000259" key="7">
    <source>
        <dbReference type="Pfam" id="PF00441"/>
    </source>
</evidence>
<dbReference type="InterPro" id="IPR036250">
    <property type="entry name" value="AcylCo_DH-like_C"/>
</dbReference>
<gene>
    <name evidence="10" type="primary">caiA</name>
    <name evidence="10" type="ORF">OLPFPJCK_00006</name>
</gene>
<evidence type="ECO:0000256" key="4">
    <source>
        <dbReference type="ARBA" id="ARBA00022827"/>
    </source>
</evidence>
<dbReference type="Pfam" id="PF02771">
    <property type="entry name" value="Acyl-CoA_dh_N"/>
    <property type="match status" value="1"/>
</dbReference>
<evidence type="ECO:0000256" key="6">
    <source>
        <dbReference type="RuleBase" id="RU362125"/>
    </source>
</evidence>
<evidence type="ECO:0000259" key="8">
    <source>
        <dbReference type="Pfam" id="PF02770"/>
    </source>
</evidence>
<dbReference type="InterPro" id="IPR037069">
    <property type="entry name" value="AcylCoA_DH/ox_N_sf"/>
</dbReference>
<feature type="domain" description="Acyl-CoA dehydrogenase/oxidase C-terminal" evidence="7">
    <location>
        <begin position="236"/>
        <end position="384"/>
    </location>
</feature>
<evidence type="ECO:0000256" key="1">
    <source>
        <dbReference type="ARBA" id="ARBA00001974"/>
    </source>
</evidence>
<dbReference type="SUPFAM" id="SSF47203">
    <property type="entry name" value="Acyl-CoA dehydrogenase C-terminal domain-like"/>
    <property type="match status" value="1"/>
</dbReference>
<dbReference type="CDD" id="cd00567">
    <property type="entry name" value="ACAD"/>
    <property type="match status" value="1"/>
</dbReference>
<reference evidence="10" key="1">
    <citation type="submission" date="2020-06" db="EMBL/GenBank/DDBJ databases">
        <title>Unique genomic features of the anaerobic methanotrophic archaea.</title>
        <authorList>
            <person name="Chadwick G.L."/>
            <person name="Skennerton C.T."/>
            <person name="Laso-Perez R."/>
            <person name="Leu A.O."/>
            <person name="Speth D.R."/>
            <person name="Yu H."/>
            <person name="Morgan-Lang C."/>
            <person name="Hatzenpichler R."/>
            <person name="Goudeau D."/>
            <person name="Malmstrom R."/>
            <person name="Brazelton W.J."/>
            <person name="Woyke T."/>
            <person name="Hallam S.J."/>
            <person name="Tyson G.W."/>
            <person name="Wegener G."/>
            <person name="Boetius A."/>
            <person name="Orphan V."/>
        </authorList>
    </citation>
    <scope>NUCLEOTIDE SEQUENCE</scope>
</reference>
<feature type="domain" description="Acyl-CoA oxidase/dehydrogenase middle" evidence="8">
    <location>
        <begin position="127"/>
        <end position="224"/>
    </location>
</feature>
<dbReference type="GO" id="GO:0003995">
    <property type="term" value="F:acyl-CoA dehydrogenase activity"/>
    <property type="evidence" value="ECO:0007669"/>
    <property type="project" value="TreeGrafter"/>
</dbReference>
<dbReference type="InterPro" id="IPR046373">
    <property type="entry name" value="Acyl-CoA_Oxase/DH_mid-dom_sf"/>
</dbReference>
<organism evidence="10">
    <name type="scientific">Candidatus Methanophaga sp. ANME-1 ERB7</name>
    <dbReference type="NCBI Taxonomy" id="2759913"/>
    <lineage>
        <taxon>Archaea</taxon>
        <taxon>Methanobacteriati</taxon>
        <taxon>Methanobacteriota</taxon>
        <taxon>Stenosarchaea group</taxon>
        <taxon>Methanomicrobia</taxon>
        <taxon>Candidatus Methanophagales</taxon>
        <taxon>Candidatus Methanophagaceae</taxon>
        <taxon>Candidatus Methanophaga</taxon>
    </lineage>
</organism>
<evidence type="ECO:0000256" key="2">
    <source>
        <dbReference type="ARBA" id="ARBA00009347"/>
    </source>
</evidence>
<dbReference type="SUPFAM" id="SSF56645">
    <property type="entry name" value="Acyl-CoA dehydrogenase NM domain-like"/>
    <property type="match status" value="1"/>
</dbReference>
<dbReference type="Gene3D" id="1.20.140.10">
    <property type="entry name" value="Butyryl-CoA Dehydrogenase, subunit A, domain 3"/>
    <property type="match status" value="1"/>
</dbReference>
<keyword evidence="4 6" id="KW-0274">FAD</keyword>
<dbReference type="FunFam" id="2.40.110.10:FF:000002">
    <property type="entry name" value="Acyl-CoA dehydrogenase fadE12"/>
    <property type="match status" value="1"/>
</dbReference>
<dbReference type="PANTHER" id="PTHR43884:SF12">
    <property type="entry name" value="ISOVALERYL-COA DEHYDROGENASE, MITOCHONDRIAL-RELATED"/>
    <property type="match status" value="1"/>
</dbReference>
<evidence type="ECO:0000259" key="9">
    <source>
        <dbReference type="Pfam" id="PF02771"/>
    </source>
</evidence>
<dbReference type="InterPro" id="IPR013786">
    <property type="entry name" value="AcylCoA_DH/ox_N"/>
</dbReference>
<name>A0A7G9Z586_9EURY</name>
<dbReference type="AlphaFoldDB" id="A0A7G9Z586"/>
<accession>A0A7G9Z586</accession>